<keyword evidence="5" id="KW-1185">Reference proteome</keyword>
<dbReference type="EMBL" id="FXTK01000037">
    <property type="protein sequence ID" value="SMO98846.1"/>
    <property type="molecule type" value="Genomic_DNA"/>
</dbReference>
<feature type="coiled-coil region" evidence="1">
    <location>
        <begin position="77"/>
        <end position="111"/>
    </location>
</feature>
<sequence>MIYYNYLDSRVIRDRVDLVTTFEEWQRTQKLSRDELGGNMSYEFRSDREYLYRRMTRNGIRSTRSLGPRSDETDEILAHFQRQKHEAEERIATLAQKINQLAAVMRALNHQRVPSIAARLIRKLDDSSAAARFRVVGTHALYAYEAAAAVTFNGEMVATGDLDVLIDDRAPLRIAIEGEDKGLEALARSVDPSFLQRQKGDFRLTNKDGFMVEFIRPEARPAHRVMPGQTSGIAGDAVPAPVAGLEWLVSAPAFSAIAIDDRGFPVRMTAPAPAVWAAHKMWISERQDRDPGKAVRDRIQAEAVLSLIEDRLPQERLDPVKHSALPKSVAELVTSGHAKNDQNKLTPDWD</sequence>
<protein>
    <recommendedName>
        <fullName evidence="3">Nucleotidyltransferase-like domain-containing protein</fullName>
    </recommendedName>
</protein>
<evidence type="ECO:0000313" key="5">
    <source>
        <dbReference type="Proteomes" id="UP000319014"/>
    </source>
</evidence>
<dbReference type="OrthoDB" id="8250574at2"/>
<accession>A0A521FRV0</accession>
<organism evidence="4 5">
    <name type="scientific">Paracoccus laeviglucosivorans</name>
    <dbReference type="NCBI Taxonomy" id="1197861"/>
    <lineage>
        <taxon>Bacteria</taxon>
        <taxon>Pseudomonadati</taxon>
        <taxon>Pseudomonadota</taxon>
        <taxon>Alphaproteobacteria</taxon>
        <taxon>Rhodobacterales</taxon>
        <taxon>Paracoccaceae</taxon>
        <taxon>Paracoccus</taxon>
    </lineage>
</organism>
<dbReference type="Proteomes" id="UP000319014">
    <property type="component" value="Unassembled WGS sequence"/>
</dbReference>
<evidence type="ECO:0000256" key="2">
    <source>
        <dbReference type="SAM" id="MobiDB-lite"/>
    </source>
</evidence>
<dbReference type="InterPro" id="IPR058575">
    <property type="entry name" value="NTP_transf_8_dom"/>
</dbReference>
<name>A0A521FRV0_9RHOB</name>
<evidence type="ECO:0000313" key="4">
    <source>
        <dbReference type="EMBL" id="SMO98846.1"/>
    </source>
</evidence>
<feature type="domain" description="Nucleotidyltransferase-like" evidence="3">
    <location>
        <begin position="117"/>
        <end position="323"/>
    </location>
</feature>
<feature type="region of interest" description="Disordered" evidence="2">
    <location>
        <begin position="328"/>
        <end position="350"/>
    </location>
</feature>
<reference evidence="4 5" key="1">
    <citation type="submission" date="2017-05" db="EMBL/GenBank/DDBJ databases">
        <authorList>
            <person name="Varghese N."/>
            <person name="Submissions S."/>
        </authorList>
    </citation>
    <scope>NUCLEOTIDE SEQUENCE [LARGE SCALE GENOMIC DNA]</scope>
    <source>
        <strain evidence="4 5">DSM 100094</strain>
    </source>
</reference>
<evidence type="ECO:0000256" key="1">
    <source>
        <dbReference type="SAM" id="Coils"/>
    </source>
</evidence>
<evidence type="ECO:0000259" key="3">
    <source>
        <dbReference type="Pfam" id="PF12281"/>
    </source>
</evidence>
<dbReference type="Pfam" id="PF12281">
    <property type="entry name" value="NTP_transf_8"/>
    <property type="match status" value="1"/>
</dbReference>
<gene>
    <name evidence="4" type="ORF">SAMN06265221_13714</name>
</gene>
<dbReference type="RefSeq" id="WP_142664987.1">
    <property type="nucleotide sequence ID" value="NZ_FXTK01000037.1"/>
</dbReference>
<proteinExistence type="predicted"/>
<keyword evidence="1" id="KW-0175">Coiled coil</keyword>
<dbReference type="AlphaFoldDB" id="A0A521FRV0"/>